<feature type="compositionally biased region" description="Basic residues" evidence="1">
    <location>
        <begin position="79"/>
        <end position="90"/>
    </location>
</feature>
<dbReference type="Proteomes" id="UP001066276">
    <property type="component" value="Chromosome 10"/>
</dbReference>
<reference evidence="2" key="1">
    <citation type="journal article" date="2022" name="bioRxiv">
        <title>Sequencing and chromosome-scale assembly of the giantPleurodeles waltlgenome.</title>
        <authorList>
            <person name="Brown T."/>
            <person name="Elewa A."/>
            <person name="Iarovenko S."/>
            <person name="Subramanian E."/>
            <person name="Araus A.J."/>
            <person name="Petzold A."/>
            <person name="Susuki M."/>
            <person name="Suzuki K.-i.T."/>
            <person name="Hayashi T."/>
            <person name="Toyoda A."/>
            <person name="Oliveira C."/>
            <person name="Osipova E."/>
            <person name="Leigh N.D."/>
            <person name="Simon A."/>
            <person name="Yun M.H."/>
        </authorList>
    </citation>
    <scope>NUCLEOTIDE SEQUENCE</scope>
    <source>
        <strain evidence="2">20211129_DDA</strain>
        <tissue evidence="2">Liver</tissue>
    </source>
</reference>
<keyword evidence="3" id="KW-1185">Reference proteome</keyword>
<organism evidence="2 3">
    <name type="scientific">Pleurodeles waltl</name>
    <name type="common">Iberian ribbed newt</name>
    <dbReference type="NCBI Taxonomy" id="8319"/>
    <lineage>
        <taxon>Eukaryota</taxon>
        <taxon>Metazoa</taxon>
        <taxon>Chordata</taxon>
        <taxon>Craniata</taxon>
        <taxon>Vertebrata</taxon>
        <taxon>Euteleostomi</taxon>
        <taxon>Amphibia</taxon>
        <taxon>Batrachia</taxon>
        <taxon>Caudata</taxon>
        <taxon>Salamandroidea</taxon>
        <taxon>Salamandridae</taxon>
        <taxon>Pleurodelinae</taxon>
        <taxon>Pleurodeles</taxon>
    </lineage>
</organism>
<dbReference type="EMBL" id="JANPWB010000014">
    <property type="protein sequence ID" value="KAJ1102077.1"/>
    <property type="molecule type" value="Genomic_DNA"/>
</dbReference>
<feature type="region of interest" description="Disordered" evidence="1">
    <location>
        <begin position="1"/>
        <end position="326"/>
    </location>
</feature>
<evidence type="ECO:0000256" key="1">
    <source>
        <dbReference type="SAM" id="MobiDB-lite"/>
    </source>
</evidence>
<feature type="compositionally biased region" description="Polar residues" evidence="1">
    <location>
        <begin position="279"/>
        <end position="289"/>
    </location>
</feature>
<evidence type="ECO:0000313" key="3">
    <source>
        <dbReference type="Proteomes" id="UP001066276"/>
    </source>
</evidence>
<dbReference type="AlphaFoldDB" id="A0AAV7MI52"/>
<feature type="compositionally biased region" description="Basic and acidic residues" evidence="1">
    <location>
        <begin position="44"/>
        <end position="65"/>
    </location>
</feature>
<name>A0AAV7MI52_PLEWA</name>
<feature type="compositionally biased region" description="Basic and acidic residues" evidence="1">
    <location>
        <begin position="125"/>
        <end position="139"/>
    </location>
</feature>
<proteinExistence type="predicted"/>
<feature type="compositionally biased region" description="Low complexity" evidence="1">
    <location>
        <begin position="31"/>
        <end position="40"/>
    </location>
</feature>
<feature type="compositionally biased region" description="Basic and acidic residues" evidence="1">
    <location>
        <begin position="172"/>
        <end position="183"/>
    </location>
</feature>
<evidence type="ECO:0000313" key="2">
    <source>
        <dbReference type="EMBL" id="KAJ1102077.1"/>
    </source>
</evidence>
<feature type="compositionally biased region" description="Basic and acidic residues" evidence="1">
    <location>
        <begin position="227"/>
        <end position="277"/>
    </location>
</feature>
<feature type="compositionally biased region" description="Low complexity" evidence="1">
    <location>
        <begin position="306"/>
        <end position="319"/>
    </location>
</feature>
<comment type="caution">
    <text evidence="2">The sequence shown here is derived from an EMBL/GenBank/DDBJ whole genome shotgun (WGS) entry which is preliminary data.</text>
</comment>
<gene>
    <name evidence="2" type="ORF">NDU88_007135</name>
</gene>
<protein>
    <submittedName>
        <fullName evidence="2">Uncharacterized protein</fullName>
    </submittedName>
</protein>
<feature type="compositionally biased region" description="Basic residues" evidence="1">
    <location>
        <begin position="114"/>
        <end position="124"/>
    </location>
</feature>
<sequence length="326" mass="36854">MTAPGRIKNHQHAVGRANEQRPSNEAGNQLPKARPAAAIAAKRRPIEQESETQKRPPNTKNREEPGQGPKQGNPCNKNRPNRLKNTRKAAGHTMNKKEKKTKRKQQKNPEGTRKKQAKRQKKIRQRGETPKKKVRHPQEDPEAFPPHQPRQNQPENKHQAGAQVSHRAHLAMRKDGPKKETGGEPRAQPKRQEPGQQGCTQKRTDSPSCKEPQPRADTGQPEPQPHTMREQNWDRTEDTQQHQGHDTGHGKKRDSTTYAKERKAAADEGPTRGERRQTPPKQKPQSSVQGPEKGTRPLATSERQGTKTQTHQQQLTGTTNETQHLK</sequence>
<feature type="compositionally biased region" description="Basic residues" evidence="1">
    <location>
        <begin position="97"/>
        <end position="106"/>
    </location>
</feature>
<accession>A0AAV7MI52</accession>